<gene>
    <name evidence="2" type="ORF">QO015_003980</name>
</gene>
<dbReference type="InterPro" id="IPR018772">
    <property type="entry name" value="Transcription_activator_HlyU"/>
</dbReference>
<evidence type="ECO:0000313" key="3">
    <source>
        <dbReference type="Proteomes" id="UP001223743"/>
    </source>
</evidence>
<proteinExistence type="predicted"/>
<dbReference type="RefSeq" id="WP_266283883.1">
    <property type="nucleotide sequence ID" value="NZ_JAPKNF010000004.1"/>
</dbReference>
<protein>
    <recommendedName>
        <fullName evidence="4">Transcriptional activator HlyU</fullName>
    </recommendedName>
</protein>
<name>A0ABU0MBM4_9HYPH</name>
<dbReference type="Proteomes" id="UP001223743">
    <property type="component" value="Unassembled WGS sequence"/>
</dbReference>
<evidence type="ECO:0000256" key="1">
    <source>
        <dbReference type="SAM" id="MobiDB-lite"/>
    </source>
</evidence>
<organism evidence="2 3">
    <name type="scientific">Kaistia geumhonensis</name>
    <dbReference type="NCBI Taxonomy" id="410839"/>
    <lineage>
        <taxon>Bacteria</taxon>
        <taxon>Pseudomonadati</taxon>
        <taxon>Pseudomonadota</taxon>
        <taxon>Alphaproteobacteria</taxon>
        <taxon>Hyphomicrobiales</taxon>
        <taxon>Kaistiaceae</taxon>
        <taxon>Kaistia</taxon>
    </lineage>
</organism>
<feature type="compositionally biased region" description="Basic and acidic residues" evidence="1">
    <location>
        <begin position="15"/>
        <end position="28"/>
    </location>
</feature>
<dbReference type="EMBL" id="JAUSWJ010000001">
    <property type="protein sequence ID" value="MDQ0518367.1"/>
    <property type="molecule type" value="Genomic_DNA"/>
</dbReference>
<comment type="caution">
    <text evidence="2">The sequence shown here is derived from an EMBL/GenBank/DDBJ whole genome shotgun (WGS) entry which is preliminary data.</text>
</comment>
<dbReference type="Pfam" id="PF10115">
    <property type="entry name" value="HlyU"/>
    <property type="match status" value="1"/>
</dbReference>
<accession>A0ABU0MBM4</accession>
<sequence>MVSFLKKLFGGSSDGGDKGADSEAVEYKGHLIRPTPMKQGAQFQTAGTIEKEIGGVLKSYRFVRVDKHSSREDAVSLIVIKGQQIIDEQGDRIYAEQR</sequence>
<evidence type="ECO:0000313" key="2">
    <source>
        <dbReference type="EMBL" id="MDQ0518367.1"/>
    </source>
</evidence>
<feature type="region of interest" description="Disordered" evidence="1">
    <location>
        <begin position="9"/>
        <end position="28"/>
    </location>
</feature>
<evidence type="ECO:0008006" key="4">
    <source>
        <dbReference type="Google" id="ProtNLM"/>
    </source>
</evidence>
<keyword evidence="3" id="KW-1185">Reference proteome</keyword>
<reference evidence="2 3" key="1">
    <citation type="submission" date="2023-07" db="EMBL/GenBank/DDBJ databases">
        <title>Genomic Encyclopedia of Type Strains, Phase IV (KMG-IV): sequencing the most valuable type-strain genomes for metagenomic binning, comparative biology and taxonomic classification.</title>
        <authorList>
            <person name="Goeker M."/>
        </authorList>
    </citation>
    <scope>NUCLEOTIDE SEQUENCE [LARGE SCALE GENOMIC DNA]</scope>
    <source>
        <strain evidence="2 3">B1-1</strain>
    </source>
</reference>